<name>A0ABY6ZS54_9PSED</name>
<gene>
    <name evidence="1" type="ORF">OU419_18520</name>
</gene>
<reference evidence="1" key="1">
    <citation type="submission" date="2022-11" db="EMBL/GenBank/DDBJ databases">
        <title>Pseudomonas triclosanedens sp. nov., a triclosan degrader isolated from activated sludge.</title>
        <authorList>
            <person name="Yin Y."/>
            <person name="Lu Z."/>
        </authorList>
    </citation>
    <scope>NUCLEOTIDE SEQUENCE</scope>
    <source>
        <strain evidence="1">ZM23</strain>
    </source>
</reference>
<keyword evidence="2" id="KW-1185">Reference proteome</keyword>
<proteinExistence type="predicted"/>
<accession>A0ABY6ZS54</accession>
<evidence type="ECO:0000313" key="2">
    <source>
        <dbReference type="Proteomes" id="UP001163624"/>
    </source>
</evidence>
<dbReference type="EMBL" id="CP113432">
    <property type="protein sequence ID" value="WAI47764.1"/>
    <property type="molecule type" value="Genomic_DNA"/>
</dbReference>
<organism evidence="1 2">
    <name type="scientific">Pseudomonas triclosanedens</name>
    <dbReference type="NCBI Taxonomy" id="2961893"/>
    <lineage>
        <taxon>Bacteria</taxon>
        <taxon>Pseudomonadati</taxon>
        <taxon>Pseudomonadota</taxon>
        <taxon>Gammaproteobacteria</taxon>
        <taxon>Pseudomonadales</taxon>
        <taxon>Pseudomonadaceae</taxon>
        <taxon>Pseudomonas</taxon>
    </lineage>
</organism>
<dbReference type="Proteomes" id="UP001163624">
    <property type="component" value="Chromosome"/>
</dbReference>
<protein>
    <submittedName>
        <fullName evidence="1">Helix-turn-helix domain-containing protein</fullName>
    </submittedName>
</protein>
<evidence type="ECO:0000313" key="1">
    <source>
        <dbReference type="EMBL" id="WAI47764.1"/>
    </source>
</evidence>
<dbReference type="RefSeq" id="WP_254475814.1">
    <property type="nucleotide sequence ID" value="NZ_CP113432.1"/>
</dbReference>
<sequence length="256" mass="28280">MTIVRRIEDIVVDAKTNTVLAVVPEFKPKPGTVSSIITEYEENGYRRTFSVDAEAYPDGVGAPIDNVVELTPRRTNVRAIISNPVSRYFDHVTLADFDPVTLKNNEVPRWLDDIIRGAITTGPGTNNGKENVSVGDVIKVLRLPTISTTVASEILYNHDFERMSPRQVERVIQAARLALGGVVHYLRSHPGYLADAGLSVDLMSYSVPTAEQKKADALRMFDEGTKKAEICRTVSVTKPTLDAWIKQRKVTNAETG</sequence>